<accession>A0A1H2S4Q1</accession>
<evidence type="ECO:0000256" key="2">
    <source>
        <dbReference type="ARBA" id="ARBA00012438"/>
    </source>
</evidence>
<dbReference type="SUPFAM" id="SSF48452">
    <property type="entry name" value="TPR-like"/>
    <property type="match status" value="1"/>
</dbReference>
<name>A0A1H2S4Q1_9FLAO</name>
<sequence length="692" mass="78099">MKKGIYILILCCFWACSKPEKTEAVVADSKVDSIQALIKIAKKAKELSLEDRKAYLIEAESTANTLTNDTLKLKGLSEVSLIYFQFKDSSNFRRSNARIADLAERAKIPEYSGYSNWDLATFLERYGVMDSAYFNYQKALTHFEQMPIDSTSSSLRARMLYGMGRMQDSYQDYLGAEINVTEAIKIFDDLEDNLRLYNSYSLMGVLAKGLGNSQKSLEAYQIAQDYLNKYDGDNKSKIIWQNRHNIASVYFNEKDYAQAKILFEEIIKNKDSSNKATYEKALGSLAYSILKLDNNVDGAEALLQEAYSVNKERDDHQDLARIHQFYAEVLAAKGDTAKAIEVAKESKAIALETFNNERSLEALKLLTNLDTAHAAAYANEYYALDALINEEERTKRNKFARISFETDQVIEANQALTEETEAWASAVSGLVVFGLTFTVIVALYINNNRLRNRQIQQASNQEIYNLLLSQQGKFEEGRQLEQKRISEELHDGILGEMLGIRLILGGLNGRTDEASIDQRAELIEKLRGVEEEVRTISHELNNSSYEKFHNFIVSLEDMIDDVEKSSGMKCSFSYDKKVPWDRLLGDIKINAYRVIQEALKNCVKHAKSKHVSITFLAIGDDLKLTIADDGVGFDVNRGRKGIGIRNIISRTKKLKGKLDIDSEKGKGTSISILIPTQFVNSNVSESKEPINA</sequence>
<dbReference type="InterPro" id="IPR036890">
    <property type="entry name" value="HATPase_C_sf"/>
</dbReference>
<dbReference type="InterPro" id="IPR005467">
    <property type="entry name" value="His_kinase_dom"/>
</dbReference>
<evidence type="ECO:0000313" key="8">
    <source>
        <dbReference type="EMBL" id="SDW25949.1"/>
    </source>
</evidence>
<dbReference type="PANTHER" id="PTHR24421:SF10">
    <property type="entry name" value="NITRATE_NITRITE SENSOR PROTEIN NARQ"/>
    <property type="match status" value="1"/>
</dbReference>
<keyword evidence="4 8" id="KW-0418">Kinase</keyword>
<dbReference type="Gene3D" id="3.30.565.10">
    <property type="entry name" value="Histidine kinase-like ATPase, C-terminal domain"/>
    <property type="match status" value="1"/>
</dbReference>
<gene>
    <name evidence="8" type="ORF">SAMN04487892_0901</name>
</gene>
<evidence type="ECO:0000256" key="4">
    <source>
        <dbReference type="ARBA" id="ARBA00022777"/>
    </source>
</evidence>
<feature type="transmembrane region" description="Helical" evidence="6">
    <location>
        <begin position="422"/>
        <end position="445"/>
    </location>
</feature>
<dbReference type="GO" id="GO:0004673">
    <property type="term" value="F:protein histidine kinase activity"/>
    <property type="evidence" value="ECO:0007669"/>
    <property type="project" value="UniProtKB-EC"/>
</dbReference>
<dbReference type="InterPro" id="IPR050482">
    <property type="entry name" value="Sensor_HK_TwoCompSys"/>
</dbReference>
<keyword evidence="9" id="KW-1185">Reference proteome</keyword>
<evidence type="ECO:0000256" key="5">
    <source>
        <dbReference type="ARBA" id="ARBA00023012"/>
    </source>
</evidence>
<dbReference type="GO" id="GO:0000160">
    <property type="term" value="P:phosphorelay signal transduction system"/>
    <property type="evidence" value="ECO:0007669"/>
    <property type="project" value="UniProtKB-KW"/>
</dbReference>
<dbReference type="CDD" id="cd16917">
    <property type="entry name" value="HATPase_UhpB-NarQ-NarX-like"/>
    <property type="match status" value="1"/>
</dbReference>
<dbReference type="Gene3D" id="1.25.40.10">
    <property type="entry name" value="Tetratricopeptide repeat domain"/>
    <property type="match status" value="2"/>
</dbReference>
<keyword evidence="5" id="KW-0902">Two-component regulatory system</keyword>
<comment type="catalytic activity">
    <reaction evidence="1">
        <text>ATP + protein L-histidine = ADP + protein N-phospho-L-histidine.</text>
        <dbReference type="EC" id="2.7.13.3"/>
    </reaction>
</comment>
<dbReference type="EMBL" id="FNMY01000001">
    <property type="protein sequence ID" value="SDW25949.1"/>
    <property type="molecule type" value="Genomic_DNA"/>
</dbReference>
<evidence type="ECO:0000256" key="6">
    <source>
        <dbReference type="SAM" id="Phobius"/>
    </source>
</evidence>
<dbReference type="PROSITE" id="PS50109">
    <property type="entry name" value="HIS_KIN"/>
    <property type="match status" value="1"/>
</dbReference>
<dbReference type="Pfam" id="PF02518">
    <property type="entry name" value="HATPase_c"/>
    <property type="match status" value="1"/>
</dbReference>
<feature type="domain" description="Histidine kinase" evidence="7">
    <location>
        <begin position="593"/>
        <end position="678"/>
    </location>
</feature>
<proteinExistence type="predicted"/>
<dbReference type="SUPFAM" id="SSF55874">
    <property type="entry name" value="ATPase domain of HSP90 chaperone/DNA topoisomerase II/histidine kinase"/>
    <property type="match status" value="1"/>
</dbReference>
<dbReference type="Proteomes" id="UP000199592">
    <property type="component" value="Unassembled WGS sequence"/>
</dbReference>
<dbReference type="RefSeq" id="WP_090295640.1">
    <property type="nucleotide sequence ID" value="NZ_FNKI01000002.1"/>
</dbReference>
<dbReference type="InterPro" id="IPR003594">
    <property type="entry name" value="HATPase_dom"/>
</dbReference>
<reference evidence="9" key="1">
    <citation type="submission" date="2016-10" db="EMBL/GenBank/DDBJ databases">
        <authorList>
            <person name="Varghese N."/>
            <person name="Submissions S."/>
        </authorList>
    </citation>
    <scope>NUCLEOTIDE SEQUENCE [LARGE SCALE GENOMIC DNA]</scope>
    <source>
        <strain evidence="9">DSM 25030</strain>
    </source>
</reference>
<evidence type="ECO:0000259" key="7">
    <source>
        <dbReference type="PROSITE" id="PS50109"/>
    </source>
</evidence>
<dbReference type="AlphaFoldDB" id="A0A1H2S4Q1"/>
<dbReference type="InterPro" id="IPR011990">
    <property type="entry name" value="TPR-like_helical_dom_sf"/>
</dbReference>
<dbReference type="PANTHER" id="PTHR24421">
    <property type="entry name" value="NITRATE/NITRITE SENSOR PROTEIN NARX-RELATED"/>
    <property type="match status" value="1"/>
</dbReference>
<evidence type="ECO:0000256" key="1">
    <source>
        <dbReference type="ARBA" id="ARBA00000085"/>
    </source>
</evidence>
<dbReference type="InterPro" id="IPR019734">
    <property type="entry name" value="TPR_rpt"/>
</dbReference>
<dbReference type="OrthoDB" id="977000at2"/>
<evidence type="ECO:0000313" key="9">
    <source>
        <dbReference type="Proteomes" id="UP000199592"/>
    </source>
</evidence>
<keyword evidence="3" id="KW-0808">Transferase</keyword>
<dbReference type="SMART" id="SM00028">
    <property type="entry name" value="TPR"/>
    <property type="match status" value="4"/>
</dbReference>
<protein>
    <recommendedName>
        <fullName evidence="2">histidine kinase</fullName>
        <ecNumber evidence="2">2.7.13.3</ecNumber>
    </recommendedName>
</protein>
<dbReference type="SMART" id="SM00387">
    <property type="entry name" value="HATPase_c"/>
    <property type="match status" value="1"/>
</dbReference>
<evidence type="ECO:0000256" key="3">
    <source>
        <dbReference type="ARBA" id="ARBA00022679"/>
    </source>
</evidence>
<dbReference type="EC" id="2.7.13.3" evidence="2"/>
<dbReference type="STRING" id="1073328.SAMN05216294_2254"/>
<keyword evidence="6" id="KW-0812">Transmembrane</keyword>
<keyword evidence="6" id="KW-0472">Membrane</keyword>
<keyword evidence="6" id="KW-1133">Transmembrane helix</keyword>
<organism evidence="8 9">
    <name type="scientific">Flagellimonas zhangzhouensis</name>
    <dbReference type="NCBI Taxonomy" id="1073328"/>
    <lineage>
        <taxon>Bacteria</taxon>
        <taxon>Pseudomonadati</taxon>
        <taxon>Bacteroidota</taxon>
        <taxon>Flavobacteriia</taxon>
        <taxon>Flavobacteriales</taxon>
        <taxon>Flavobacteriaceae</taxon>
        <taxon>Flagellimonas</taxon>
    </lineage>
</organism>